<evidence type="ECO:0000256" key="3">
    <source>
        <dbReference type="ARBA" id="ARBA00022475"/>
    </source>
</evidence>
<feature type="transmembrane region" description="Helical" evidence="7">
    <location>
        <begin position="293"/>
        <end position="315"/>
    </location>
</feature>
<feature type="transmembrane region" description="Helical" evidence="7">
    <location>
        <begin position="449"/>
        <end position="468"/>
    </location>
</feature>
<feature type="transmembrane region" description="Helical" evidence="7">
    <location>
        <begin position="161"/>
        <end position="184"/>
    </location>
</feature>
<keyword evidence="6 7" id="KW-0472">Membrane</keyword>
<comment type="similarity">
    <text evidence="2">Belongs to the polysaccharide synthase family.</text>
</comment>
<evidence type="ECO:0000259" key="8">
    <source>
        <dbReference type="Pfam" id="PF04230"/>
    </source>
</evidence>
<evidence type="ECO:0000256" key="7">
    <source>
        <dbReference type="SAM" id="Phobius"/>
    </source>
</evidence>
<feature type="transmembrane region" description="Helical" evidence="7">
    <location>
        <begin position="232"/>
        <end position="252"/>
    </location>
</feature>
<dbReference type="Pfam" id="PF04230">
    <property type="entry name" value="PS_pyruv_trans"/>
    <property type="match status" value="1"/>
</dbReference>
<evidence type="ECO:0000256" key="5">
    <source>
        <dbReference type="ARBA" id="ARBA00022989"/>
    </source>
</evidence>
<feature type="transmembrane region" description="Helical" evidence="7">
    <location>
        <begin position="416"/>
        <end position="437"/>
    </location>
</feature>
<dbReference type="PANTHER" id="PTHR30250:SF10">
    <property type="entry name" value="LIPOPOLYSACCHARIDE BIOSYNTHESIS PROTEIN WZXC"/>
    <property type="match status" value="1"/>
</dbReference>
<feature type="domain" description="Polysaccharide pyruvyl transferase" evidence="8">
    <location>
        <begin position="497"/>
        <end position="790"/>
    </location>
</feature>
<sequence length="858" mass="94298">MANTDSGKRISDAAATVWAYVQNWAARGITLIVFFVLARLLTPAEFGAFAVAMIFLTFGEIFVEQLFGHAIVQRDTLTEAHRSSAFWVTLMIGATLALATLLAAPAFAAAFDSPGVEPIIMALTPVFGFMAVSSVPSALLRRALDYRTLARRTALSNLLSGIVAIVAAAGGLGVWTFVVQQLVFQAVSTAVLWRHEAWRPQLVFDRKALGELFGFASRITLVKVLDLVETRVLELVIARYLGVVALGHYALASRAQQSATQLLAAPLWESSISVFARRQNDRKSLTAAFEDRVLLAALLIMPAFLLAAASAEALVPAVFGEQWHEAVAPFQILCVLGALRSIAFVFGAAMQAVGAASISVWMALTRTAVILASLPYLISYGVAGAAICVFVGQLAVIPIVIAKFARTMGFSGFKVLKRIFTPIFVSILSSSLCWWITKTYVNKLPGGYVVLIAISFSTFTVLIIYAVLMRKTFNRYFCDLAGVRRRVRLSGAFGEANFGDDLLMLASYHYFASRREGLTIYVTVSDYKTASYVKKHLPKAVLEKRHNSLRSAWALEVMAGGTQFFSLPKNVAINDELPSRFNLLINKFNPRRIVPFAIRRIARLMPVRPVRVAVGLGVGPFRAGNEEASKRVLSQMSRIWLRDTESREFPNKWGLVNVEDGADICFANNVIGASATKVDVDQKLIGVVIRGWEFAIYSEGYQESLLLTCRALEDSGLKVKFFSFCASIDREAIKYFDRSGFQVEVWDPFEMEVSDYLNSLARCAFFISARFHGVVVGAVLGKPSIGIELDPKVRQICGKLGLSDFVWSSPFNKDNLFSRAISMAENYESVADRVAVGRKREGGIADQMMLNATFALFE</sequence>
<evidence type="ECO:0000256" key="2">
    <source>
        <dbReference type="ARBA" id="ARBA00007430"/>
    </source>
</evidence>
<keyword evidence="4 7" id="KW-0812">Transmembrane</keyword>
<dbReference type="InterPro" id="IPR007345">
    <property type="entry name" value="Polysacch_pyruvyl_Trfase"/>
</dbReference>
<feature type="transmembrane region" description="Helical" evidence="7">
    <location>
        <begin position="24"/>
        <end position="42"/>
    </location>
</feature>
<feature type="transmembrane region" description="Helical" evidence="7">
    <location>
        <begin position="84"/>
        <end position="107"/>
    </location>
</feature>
<protein>
    <submittedName>
        <fullName evidence="9">Oligosaccharide flippase family protein</fullName>
    </submittedName>
</protein>
<dbReference type="CDD" id="cd13127">
    <property type="entry name" value="MATE_tuaB_like"/>
    <property type="match status" value="1"/>
</dbReference>
<name>A0ABZ1AGZ1_AROEV</name>
<dbReference type="PANTHER" id="PTHR30250">
    <property type="entry name" value="PST FAMILY PREDICTED COLANIC ACID TRANSPORTER"/>
    <property type="match status" value="1"/>
</dbReference>
<dbReference type="EMBL" id="CP141259">
    <property type="protein sequence ID" value="WRL44256.1"/>
    <property type="molecule type" value="Genomic_DNA"/>
</dbReference>
<comment type="subcellular location">
    <subcellularLocation>
        <location evidence="1">Cell membrane</location>
        <topology evidence="1">Multi-pass membrane protein</topology>
    </subcellularLocation>
</comment>
<feature type="transmembrane region" description="Helical" evidence="7">
    <location>
        <begin position="119"/>
        <end position="140"/>
    </location>
</feature>
<keyword evidence="3" id="KW-1003">Cell membrane</keyword>
<feature type="transmembrane region" description="Helical" evidence="7">
    <location>
        <begin position="384"/>
        <end position="404"/>
    </location>
</feature>
<evidence type="ECO:0000313" key="10">
    <source>
        <dbReference type="Proteomes" id="UP001626593"/>
    </source>
</evidence>
<keyword evidence="10" id="KW-1185">Reference proteome</keyword>
<dbReference type="Proteomes" id="UP001626593">
    <property type="component" value="Chromosome"/>
</dbReference>
<reference evidence="9 10" key="1">
    <citation type="submission" date="2023-12" db="EMBL/GenBank/DDBJ databases">
        <title>A. evansii MAY27, complete genome.</title>
        <authorList>
            <person name="Wang Y."/>
        </authorList>
    </citation>
    <scope>NUCLEOTIDE SEQUENCE [LARGE SCALE GENOMIC DNA]</scope>
    <source>
        <strain evidence="9 10">MAY27</strain>
    </source>
</reference>
<feature type="transmembrane region" description="Helical" evidence="7">
    <location>
        <begin position="48"/>
        <end position="72"/>
    </location>
</feature>
<proteinExistence type="inferred from homology"/>
<dbReference type="InterPro" id="IPR050833">
    <property type="entry name" value="Poly_Biosynth_Transport"/>
</dbReference>
<evidence type="ECO:0000256" key="1">
    <source>
        <dbReference type="ARBA" id="ARBA00004651"/>
    </source>
</evidence>
<evidence type="ECO:0000313" key="9">
    <source>
        <dbReference type="EMBL" id="WRL44256.1"/>
    </source>
</evidence>
<evidence type="ECO:0000256" key="4">
    <source>
        <dbReference type="ARBA" id="ARBA00022692"/>
    </source>
</evidence>
<dbReference type="Pfam" id="PF13440">
    <property type="entry name" value="Polysacc_synt_3"/>
    <property type="match status" value="1"/>
</dbReference>
<accession>A0ABZ1AGZ1</accession>
<gene>
    <name evidence="9" type="ORF">U5817_13665</name>
</gene>
<organism evidence="9 10">
    <name type="scientific">Aromatoleum evansii</name>
    <name type="common">Azoarcus evansii</name>
    <dbReference type="NCBI Taxonomy" id="59406"/>
    <lineage>
        <taxon>Bacteria</taxon>
        <taxon>Pseudomonadati</taxon>
        <taxon>Pseudomonadota</taxon>
        <taxon>Betaproteobacteria</taxon>
        <taxon>Rhodocyclales</taxon>
        <taxon>Rhodocyclaceae</taxon>
        <taxon>Aromatoleum</taxon>
    </lineage>
</organism>
<evidence type="ECO:0000256" key="6">
    <source>
        <dbReference type="ARBA" id="ARBA00023136"/>
    </source>
</evidence>
<keyword evidence="5 7" id="KW-1133">Transmembrane helix</keyword>
<dbReference type="RefSeq" id="WP_407277704.1">
    <property type="nucleotide sequence ID" value="NZ_CP141259.1"/>
</dbReference>